<organism evidence="2">
    <name type="scientific">Opuntia streptacantha</name>
    <name type="common">Prickly pear cactus</name>
    <name type="synonym">Opuntia cardona</name>
    <dbReference type="NCBI Taxonomy" id="393608"/>
    <lineage>
        <taxon>Eukaryota</taxon>
        <taxon>Viridiplantae</taxon>
        <taxon>Streptophyta</taxon>
        <taxon>Embryophyta</taxon>
        <taxon>Tracheophyta</taxon>
        <taxon>Spermatophyta</taxon>
        <taxon>Magnoliopsida</taxon>
        <taxon>eudicotyledons</taxon>
        <taxon>Gunneridae</taxon>
        <taxon>Pentapetalae</taxon>
        <taxon>Caryophyllales</taxon>
        <taxon>Cactineae</taxon>
        <taxon>Cactaceae</taxon>
        <taxon>Opuntioideae</taxon>
        <taxon>Opuntia</taxon>
    </lineage>
</organism>
<accession>A0A7C9EDF8</accession>
<evidence type="ECO:0000313" key="2">
    <source>
        <dbReference type="EMBL" id="MBA4665120.1"/>
    </source>
</evidence>
<reference evidence="2" key="2">
    <citation type="submission" date="2020-07" db="EMBL/GenBank/DDBJ databases">
        <authorList>
            <person name="Vera ALvarez R."/>
            <person name="Arias-Moreno D.M."/>
            <person name="Jimenez-Jacinto V."/>
            <person name="Jimenez-Bremont J.F."/>
            <person name="Swaminathan K."/>
            <person name="Moose S.P."/>
            <person name="Guerrero-Gonzalez M.L."/>
            <person name="Marino-Ramirez L."/>
            <person name="Landsman D."/>
            <person name="Rodriguez-Kessler M."/>
            <person name="Delgado-Sanchez P."/>
        </authorList>
    </citation>
    <scope>NUCLEOTIDE SEQUENCE</scope>
    <source>
        <tissue evidence="2">Cladode</tissue>
    </source>
</reference>
<protein>
    <submittedName>
        <fullName evidence="2">Uncharacterized protein</fullName>
    </submittedName>
</protein>
<feature type="compositionally biased region" description="Low complexity" evidence="1">
    <location>
        <begin position="17"/>
        <end position="26"/>
    </location>
</feature>
<dbReference type="EMBL" id="GISG01226387">
    <property type="protein sequence ID" value="MBA4665120.1"/>
    <property type="molecule type" value="Transcribed_RNA"/>
</dbReference>
<reference evidence="2" key="1">
    <citation type="journal article" date="2013" name="J. Plant Res.">
        <title>Effect of fungi and light on seed germination of three Opuntia species from semiarid lands of central Mexico.</title>
        <authorList>
            <person name="Delgado-Sanchez P."/>
            <person name="Jimenez-Bremont J.F."/>
            <person name="Guerrero-Gonzalez Mde L."/>
            <person name="Flores J."/>
        </authorList>
    </citation>
    <scope>NUCLEOTIDE SEQUENCE</scope>
    <source>
        <tissue evidence="2">Cladode</tissue>
    </source>
</reference>
<sequence length="135" mass="14466">MLASLSGGKESMTLCGLSSTETSLEPSPERSVPFVLSMELQFSSPSDFGFFKGLLSSASERSSTEVSSGTTADPSFTSFSQPFTSKHLEPLGMTGSISSLSSESVTFVLPFPTSPSCFRAAFDFGNFMLFFQRSF</sequence>
<dbReference type="AlphaFoldDB" id="A0A7C9EDF8"/>
<feature type="region of interest" description="Disordered" evidence="1">
    <location>
        <begin position="1"/>
        <end position="28"/>
    </location>
</feature>
<evidence type="ECO:0000256" key="1">
    <source>
        <dbReference type="SAM" id="MobiDB-lite"/>
    </source>
</evidence>
<name>A0A7C9EDF8_OPUST</name>
<proteinExistence type="predicted"/>